<sequence>MSTNDAGETKVNDKGMVTIPAGIRRRLDIDGGDKLRWDVTDEGS</sequence>
<keyword evidence="2" id="KW-0238">DNA-binding</keyword>
<feature type="domain" description="SpoVT-AbrB" evidence="1">
    <location>
        <begin position="9"/>
        <end position="43"/>
    </location>
</feature>
<dbReference type="AlphaFoldDB" id="A0ABD5YII9"/>
<accession>A0ABD5YII9</accession>
<evidence type="ECO:0000313" key="2">
    <source>
        <dbReference type="EMBL" id="MFC7188692.1"/>
    </source>
</evidence>
<dbReference type="RefSeq" id="WP_390204391.1">
    <property type="nucleotide sequence ID" value="NZ_JBHTAX010000001.1"/>
</dbReference>
<dbReference type="InterPro" id="IPR007159">
    <property type="entry name" value="SpoVT-AbrB_dom"/>
</dbReference>
<dbReference type="Proteomes" id="UP001596417">
    <property type="component" value="Unassembled WGS sequence"/>
</dbReference>
<dbReference type="Pfam" id="PF04014">
    <property type="entry name" value="MazE_antitoxin"/>
    <property type="match status" value="1"/>
</dbReference>
<gene>
    <name evidence="2" type="ORF">ACFQL7_01710</name>
</gene>
<proteinExistence type="predicted"/>
<keyword evidence="3" id="KW-1185">Reference proteome</keyword>
<dbReference type="InterPro" id="IPR037914">
    <property type="entry name" value="SpoVT-AbrB_sf"/>
</dbReference>
<reference evidence="2 3" key="1">
    <citation type="journal article" date="2019" name="Int. J. Syst. Evol. Microbiol.">
        <title>The Global Catalogue of Microorganisms (GCM) 10K type strain sequencing project: providing services to taxonomists for standard genome sequencing and annotation.</title>
        <authorList>
            <consortium name="The Broad Institute Genomics Platform"/>
            <consortium name="The Broad Institute Genome Sequencing Center for Infectious Disease"/>
            <person name="Wu L."/>
            <person name="Ma J."/>
        </authorList>
    </citation>
    <scope>NUCLEOTIDE SEQUENCE [LARGE SCALE GENOMIC DNA]</scope>
    <source>
        <strain evidence="2 3">RDMS1</strain>
    </source>
</reference>
<comment type="caution">
    <text evidence="2">The sequence shown here is derived from an EMBL/GenBank/DDBJ whole genome shotgun (WGS) entry which is preliminary data.</text>
</comment>
<name>A0ABD5YII9_9EURY</name>
<dbReference type="SUPFAM" id="SSF89447">
    <property type="entry name" value="AbrB/MazE/MraZ-like"/>
    <property type="match status" value="1"/>
</dbReference>
<dbReference type="NCBIfam" id="TIGR01439">
    <property type="entry name" value="lp_hng_hel_AbrB"/>
    <property type="match status" value="1"/>
</dbReference>
<dbReference type="Gene3D" id="2.10.260.10">
    <property type="match status" value="1"/>
</dbReference>
<evidence type="ECO:0000259" key="1">
    <source>
        <dbReference type="Pfam" id="PF04014"/>
    </source>
</evidence>
<organism evidence="2 3">
    <name type="scientific">Halocatena marina</name>
    <dbReference type="NCBI Taxonomy" id="2934937"/>
    <lineage>
        <taxon>Archaea</taxon>
        <taxon>Methanobacteriati</taxon>
        <taxon>Methanobacteriota</taxon>
        <taxon>Stenosarchaea group</taxon>
        <taxon>Halobacteria</taxon>
        <taxon>Halobacteriales</taxon>
        <taxon>Natronomonadaceae</taxon>
        <taxon>Halocatena</taxon>
    </lineage>
</organism>
<dbReference type="GO" id="GO:0003677">
    <property type="term" value="F:DNA binding"/>
    <property type="evidence" value="ECO:0007669"/>
    <property type="project" value="UniProtKB-KW"/>
</dbReference>
<evidence type="ECO:0000313" key="3">
    <source>
        <dbReference type="Proteomes" id="UP001596417"/>
    </source>
</evidence>
<dbReference type="EMBL" id="JBHTAX010000001">
    <property type="protein sequence ID" value="MFC7188692.1"/>
    <property type="molecule type" value="Genomic_DNA"/>
</dbReference>
<protein>
    <submittedName>
        <fullName evidence="2">AbrB/MazE/SpoVT family DNA-binding domain-containing protein</fullName>
    </submittedName>
</protein>